<keyword evidence="7" id="KW-0539">Nucleus</keyword>
<keyword evidence="6" id="KW-0804">Transcription</keyword>
<dbReference type="CDD" id="cd04369">
    <property type="entry name" value="Bromodomain"/>
    <property type="match status" value="2"/>
</dbReference>
<protein>
    <submittedName>
        <fullName evidence="11">Related to RSC1 - component of the RSC chromatin remodeling complex</fullName>
    </submittedName>
</protein>
<evidence type="ECO:0000256" key="4">
    <source>
        <dbReference type="ARBA" id="ARBA00023015"/>
    </source>
</evidence>
<evidence type="ECO:0000313" key="11">
    <source>
        <dbReference type="EMBL" id="SNX85017.1"/>
    </source>
</evidence>
<comment type="subcellular location">
    <subcellularLocation>
        <location evidence="1">Nucleus</location>
    </subcellularLocation>
</comment>
<keyword evidence="5 8" id="KW-0103">Bromodomain</keyword>
<name>A0AAJ4XNE8_9BASI</name>
<evidence type="ECO:0000256" key="7">
    <source>
        <dbReference type="ARBA" id="ARBA00023242"/>
    </source>
</evidence>
<dbReference type="GO" id="GO:0003682">
    <property type="term" value="F:chromatin binding"/>
    <property type="evidence" value="ECO:0007669"/>
    <property type="project" value="TreeGrafter"/>
</dbReference>
<feature type="compositionally biased region" description="Polar residues" evidence="9">
    <location>
        <begin position="304"/>
        <end position="320"/>
    </location>
</feature>
<dbReference type="PROSITE" id="PS00633">
    <property type="entry name" value="BROMODOMAIN_1"/>
    <property type="match status" value="2"/>
</dbReference>
<feature type="region of interest" description="Disordered" evidence="9">
    <location>
        <begin position="1"/>
        <end position="48"/>
    </location>
</feature>
<dbReference type="InterPro" id="IPR037382">
    <property type="entry name" value="Rsc/polybromo"/>
</dbReference>
<feature type="domain" description="Bromo" evidence="10">
    <location>
        <begin position="84"/>
        <end position="154"/>
    </location>
</feature>
<dbReference type="PANTHER" id="PTHR16062:SF23">
    <property type="entry name" value="BROMO DOMAIN-CONTAINING PROTEIN"/>
    <property type="match status" value="1"/>
</dbReference>
<evidence type="ECO:0000256" key="2">
    <source>
        <dbReference type="ARBA" id="ARBA00022737"/>
    </source>
</evidence>
<feature type="domain" description="Bromo" evidence="10">
    <location>
        <begin position="382"/>
        <end position="452"/>
    </location>
</feature>
<dbReference type="GO" id="GO:0016586">
    <property type="term" value="C:RSC-type complex"/>
    <property type="evidence" value="ECO:0007669"/>
    <property type="project" value="InterPro"/>
</dbReference>
<organism evidence="11 12">
    <name type="scientific">Melanopsichium pennsylvanicum</name>
    <dbReference type="NCBI Taxonomy" id="63383"/>
    <lineage>
        <taxon>Eukaryota</taxon>
        <taxon>Fungi</taxon>
        <taxon>Dikarya</taxon>
        <taxon>Basidiomycota</taxon>
        <taxon>Ustilaginomycotina</taxon>
        <taxon>Ustilaginomycetes</taxon>
        <taxon>Ustilaginales</taxon>
        <taxon>Ustilaginaceae</taxon>
        <taxon>Melanopsichium</taxon>
    </lineage>
</organism>
<evidence type="ECO:0000256" key="1">
    <source>
        <dbReference type="ARBA" id="ARBA00004123"/>
    </source>
</evidence>
<evidence type="ECO:0000256" key="5">
    <source>
        <dbReference type="ARBA" id="ARBA00023117"/>
    </source>
</evidence>
<feature type="compositionally biased region" description="Low complexity" evidence="9">
    <location>
        <begin position="543"/>
        <end position="555"/>
    </location>
</feature>
<dbReference type="SUPFAM" id="SSF47370">
    <property type="entry name" value="Bromodomain"/>
    <property type="match status" value="2"/>
</dbReference>
<gene>
    <name evidence="11" type="ORF">MEPE_03726</name>
</gene>
<evidence type="ECO:0000313" key="12">
    <source>
        <dbReference type="Proteomes" id="UP001294444"/>
    </source>
</evidence>
<dbReference type="SMART" id="SM00297">
    <property type="entry name" value="BROMO"/>
    <property type="match status" value="2"/>
</dbReference>
<evidence type="ECO:0000256" key="3">
    <source>
        <dbReference type="ARBA" id="ARBA00022853"/>
    </source>
</evidence>
<keyword evidence="12" id="KW-1185">Reference proteome</keyword>
<reference evidence="11" key="1">
    <citation type="submission" date="2023-10" db="EMBL/GenBank/DDBJ databases">
        <authorList>
            <person name="Guldener U."/>
        </authorList>
    </citation>
    <scope>NUCLEOTIDE SEQUENCE</scope>
    <source>
        <strain evidence="11">Mp4</strain>
    </source>
</reference>
<keyword evidence="2" id="KW-0677">Repeat</keyword>
<comment type="caution">
    <text evidence="11">The sequence shown here is derived from an EMBL/GenBank/DDBJ whole genome shotgun (WGS) entry which is preliminary data.</text>
</comment>
<sequence>MSRRARIESSNILEGPRKRLRGNNDPSSEDAPSPSAAPFSSAAPPSTASMGVIERRIHSLSSDQVTQHGQKLMHTIMEAIDPSDGDPLHEFFLELPNAQEYPDYYDIIKRPMALEQIQTKLDQRTYATLPDVKYDFETICNNAKRYNLRDTPVWLKAKELHSLIKITYVQIVESLPEQSVALAAPAAPADDAESTSGSAGADAGASASTVANAEAAPSRSKRILLRSSKSQQKLNEQVQPKAEPQDQTIPLVSSTSQPQSSAAKVEQQQPHPHPHPQQPQLPAGRPPLPKSLLPQQPDPPSTPARQTSQQPYTATGTPSSVADDDDDADGEDDGWDANDPDSSKLTKGGLLDGRKRPGKRGKRLKATLRQLVHDLRRVLGSRGYPIVQNFDALPDRSKFPDYYQVIQKPICLRDIEHHVYEKDYINAYALFIDLELMLNNAFTFYAPETLIWQDALEIRQYFEREAIPALIQDGFTLEKDDVRQSALPLHLAANSTIEAHKAAYKMIVSKTGGVDGASMSPEPSNRARLGSAGIAGSPVTFGSPSPAAPNHSAAPIMSTPGANSPAMGLATSMPMTPLPMSMPMAPPTGTPTSMSPMPHMPHGMPMSPGVGRPYPFSGTPGGPIPTASSARPSLTPDSTGRRPVGRPPGKSTPSRSNPYPFLERRVGPGRPKKHEAAARQAAIAAHEEMLRKQAFQQQAEGATQQQQAAALANTPVPQWQQQQLMQQQQIFVQQQQRQAEQAAQRQAHQQQRKQQQQAERQAAAQQQAFSEQQQRHLQQQLQQQQQQQQQHSQQRMMVPGTPTPIPFGAGMMPSVEPASPVRRKEAVLPAESKKEEIAIEGLEHRKPLISSFSIGMEVEKLDGQTLSVPRVKIKNVRVTQHTLQIPPNASSIMLEFALRMLKKKPKSKVEANEVKSEGAVDRAVSADGDVSITGDAPNSSNGDGGTAKQAQETAKRLKDGATNGQAERGKEASDSFTWPWQAHLSFNGKLLVPSWTSLDPLIDPVLLQDDQEEEFSTNISYSRCRIRLLPKRGINVFELTVRPDRGWHEVAAIPPEKYAIYFC</sequence>
<dbReference type="PRINTS" id="PR00503">
    <property type="entry name" value="BROMODOMAIN"/>
</dbReference>
<feature type="compositionally biased region" description="Acidic residues" evidence="9">
    <location>
        <begin position="322"/>
        <end position="339"/>
    </location>
</feature>
<proteinExistence type="predicted"/>
<feature type="compositionally biased region" description="Low complexity" evidence="9">
    <location>
        <begin position="29"/>
        <end position="48"/>
    </location>
</feature>
<dbReference type="InterPro" id="IPR036427">
    <property type="entry name" value="Bromodomain-like_sf"/>
</dbReference>
<feature type="compositionally biased region" description="Polar residues" evidence="9">
    <location>
        <begin position="245"/>
        <end position="262"/>
    </location>
</feature>
<feature type="region of interest" description="Disordered" evidence="9">
    <location>
        <begin position="907"/>
        <end position="974"/>
    </location>
</feature>
<dbReference type="PROSITE" id="PS50014">
    <property type="entry name" value="BROMODOMAIN_2"/>
    <property type="match status" value="2"/>
</dbReference>
<keyword evidence="3" id="KW-0156">Chromatin regulator</keyword>
<feature type="compositionally biased region" description="Low complexity" evidence="9">
    <location>
        <begin position="743"/>
        <end position="795"/>
    </location>
</feature>
<feature type="region of interest" description="Disordered" evidence="9">
    <location>
        <begin position="743"/>
        <end position="827"/>
    </location>
</feature>
<dbReference type="InterPro" id="IPR018359">
    <property type="entry name" value="Bromodomain_CS"/>
</dbReference>
<dbReference type="GO" id="GO:0006368">
    <property type="term" value="P:transcription elongation by RNA polymerase II"/>
    <property type="evidence" value="ECO:0007669"/>
    <property type="project" value="TreeGrafter"/>
</dbReference>
<feature type="compositionally biased region" description="Basic and acidic residues" evidence="9">
    <location>
        <begin position="907"/>
        <end position="920"/>
    </location>
</feature>
<dbReference type="Gene3D" id="1.20.920.10">
    <property type="entry name" value="Bromodomain-like"/>
    <property type="match status" value="2"/>
</dbReference>
<dbReference type="PANTHER" id="PTHR16062">
    <property type="entry name" value="SWI/SNF-RELATED"/>
    <property type="match status" value="1"/>
</dbReference>
<feature type="compositionally biased region" description="Low complexity" evidence="9">
    <location>
        <begin position="590"/>
        <end position="609"/>
    </location>
</feature>
<keyword evidence="4" id="KW-0805">Transcription regulation</keyword>
<feature type="compositionally biased region" description="Pro residues" evidence="9">
    <location>
        <begin position="275"/>
        <end position="289"/>
    </location>
</feature>
<dbReference type="GO" id="GO:0006338">
    <property type="term" value="P:chromatin remodeling"/>
    <property type="evidence" value="ECO:0007669"/>
    <property type="project" value="InterPro"/>
</dbReference>
<dbReference type="EMBL" id="OAPG01000008">
    <property type="protein sequence ID" value="SNX85017.1"/>
    <property type="molecule type" value="Genomic_DNA"/>
</dbReference>
<dbReference type="InterPro" id="IPR001487">
    <property type="entry name" value="Bromodomain"/>
</dbReference>
<feature type="region of interest" description="Disordered" evidence="9">
    <location>
        <begin position="583"/>
        <end position="674"/>
    </location>
</feature>
<evidence type="ECO:0000256" key="6">
    <source>
        <dbReference type="ARBA" id="ARBA00023163"/>
    </source>
</evidence>
<feature type="compositionally biased region" description="Polar residues" evidence="9">
    <location>
        <begin position="626"/>
        <end position="638"/>
    </location>
</feature>
<feature type="region of interest" description="Disordered" evidence="9">
    <location>
        <begin position="230"/>
        <end position="363"/>
    </location>
</feature>
<evidence type="ECO:0000259" key="10">
    <source>
        <dbReference type="PROSITE" id="PS50014"/>
    </source>
</evidence>
<evidence type="ECO:0000256" key="9">
    <source>
        <dbReference type="SAM" id="MobiDB-lite"/>
    </source>
</evidence>
<dbReference type="AlphaFoldDB" id="A0AAJ4XNE8"/>
<dbReference type="Proteomes" id="UP001294444">
    <property type="component" value="Unassembled WGS sequence"/>
</dbReference>
<evidence type="ECO:0000256" key="8">
    <source>
        <dbReference type="PROSITE-ProRule" id="PRU00035"/>
    </source>
</evidence>
<accession>A0AAJ4XNE8</accession>
<dbReference type="Pfam" id="PF00439">
    <property type="entry name" value="Bromodomain"/>
    <property type="match status" value="2"/>
</dbReference>
<feature type="region of interest" description="Disordered" evidence="9">
    <location>
        <begin position="515"/>
        <end position="563"/>
    </location>
</feature>